<dbReference type="Proteomes" id="UP000292235">
    <property type="component" value="Plasmid phiM2"/>
</dbReference>
<evidence type="ECO:0000313" key="3">
    <source>
        <dbReference type="Proteomes" id="UP000292235"/>
    </source>
</evidence>
<dbReference type="AlphaFoldDB" id="A0A4P6Q8N6"/>
<accession>A0A4P6Q8N6</accession>
<organism evidence="2 3">
    <name type="scientific">Streptomonospora litoralis</name>
    <dbReference type="NCBI Taxonomy" id="2498135"/>
    <lineage>
        <taxon>Bacteria</taxon>
        <taxon>Bacillati</taxon>
        <taxon>Actinomycetota</taxon>
        <taxon>Actinomycetes</taxon>
        <taxon>Streptosporangiales</taxon>
        <taxon>Nocardiopsidaceae</taxon>
        <taxon>Streptomonospora</taxon>
    </lineage>
</organism>
<sequence length="115" mass="13177">MSEPNACDWKTHVLAALTNEDPTTLTPEQIEDPDRWQLAFATLMAARGQGEPLYLAQLVQRVDGIERANETLYTTLKTISETRKEREQKEEELRRRIRQILRTDHGIVGRFGGGQ</sequence>
<evidence type="ECO:0000256" key="1">
    <source>
        <dbReference type="SAM" id="Coils"/>
    </source>
</evidence>
<keyword evidence="2" id="KW-0614">Plasmid</keyword>
<geneLocation type="plasmid" evidence="3">
    <name>phim2</name>
</geneLocation>
<dbReference type="EMBL" id="CP036456">
    <property type="protein sequence ID" value="QBI56850.1"/>
    <property type="molecule type" value="Genomic_DNA"/>
</dbReference>
<reference evidence="2 3" key="1">
    <citation type="submission" date="2019-02" db="EMBL/GenBank/DDBJ databases">
        <authorList>
            <person name="Khodamoradi S."/>
            <person name="Hahnke R.L."/>
            <person name="Kaempfer P."/>
            <person name="Schumann P."/>
            <person name="Rohde M."/>
            <person name="Steinert M."/>
            <person name="Luzhetskyy A."/>
            <person name="Wink J."/>
            <person name="Ruckert C."/>
        </authorList>
    </citation>
    <scope>NUCLEOTIDE SEQUENCE [LARGE SCALE GENOMIC DNA]</scope>
    <source>
        <strain evidence="2 3">M2</strain>
        <plasmid evidence="3">phim2</plasmid>
    </source>
</reference>
<dbReference type="RefSeq" id="WP_131103009.1">
    <property type="nucleotide sequence ID" value="NZ_CP036456.1"/>
</dbReference>
<dbReference type="KEGG" id="strr:EKD16_25550"/>
<keyword evidence="1" id="KW-0175">Coiled coil</keyword>
<gene>
    <name evidence="2" type="ORF">EKD16_25550</name>
</gene>
<evidence type="ECO:0000313" key="2">
    <source>
        <dbReference type="EMBL" id="QBI56850.1"/>
    </source>
</evidence>
<name>A0A4P6Q8N6_9ACTN</name>
<feature type="coiled-coil region" evidence="1">
    <location>
        <begin position="76"/>
        <end position="103"/>
    </location>
</feature>
<protein>
    <submittedName>
        <fullName evidence="2">Uncharacterized protein</fullName>
    </submittedName>
</protein>
<dbReference type="GeneID" id="39493854"/>
<proteinExistence type="predicted"/>
<keyword evidence="3" id="KW-1185">Reference proteome</keyword>